<evidence type="ECO:0000313" key="2">
    <source>
        <dbReference type="EMBL" id="APT92947.1"/>
    </source>
</evidence>
<keyword evidence="2" id="KW-0560">Oxidoreductase</keyword>
<feature type="domain" description="ABM" evidence="1">
    <location>
        <begin position="2"/>
        <end position="89"/>
    </location>
</feature>
<dbReference type="Proteomes" id="UP000185491">
    <property type="component" value="Chromosome"/>
</dbReference>
<dbReference type="EMBL" id="CP009249">
    <property type="protein sequence ID" value="APT92947.1"/>
    <property type="molecule type" value="Genomic_DNA"/>
</dbReference>
<evidence type="ECO:0000259" key="1">
    <source>
        <dbReference type="PROSITE" id="PS51725"/>
    </source>
</evidence>
<dbReference type="InterPro" id="IPR007138">
    <property type="entry name" value="ABM_dom"/>
</dbReference>
<dbReference type="InterPro" id="IPR011008">
    <property type="entry name" value="Dimeric_a/b-barrel"/>
</dbReference>
<dbReference type="PROSITE" id="PS51725">
    <property type="entry name" value="ABM"/>
    <property type="match status" value="1"/>
</dbReference>
<dbReference type="GO" id="GO:0004497">
    <property type="term" value="F:monooxygenase activity"/>
    <property type="evidence" value="ECO:0007669"/>
    <property type="project" value="UniProtKB-KW"/>
</dbReference>
<protein>
    <submittedName>
        <fullName evidence="2">Antibiotic biosynthesis monooxygenase</fullName>
    </submittedName>
</protein>
<accession>A0A1L7D4F3</accession>
<evidence type="ECO:0000313" key="3">
    <source>
        <dbReference type="Proteomes" id="UP000185491"/>
    </source>
</evidence>
<dbReference type="AlphaFoldDB" id="A0A1L7D4F3"/>
<organism evidence="2 3">
    <name type="scientific">Corynebacterium phocae</name>
    <dbReference type="NCBI Taxonomy" id="161895"/>
    <lineage>
        <taxon>Bacteria</taxon>
        <taxon>Bacillati</taxon>
        <taxon>Actinomycetota</taxon>
        <taxon>Actinomycetes</taxon>
        <taxon>Mycobacteriales</taxon>
        <taxon>Corynebacteriaceae</taxon>
        <taxon>Corynebacterium</taxon>
    </lineage>
</organism>
<reference evidence="2 3" key="1">
    <citation type="submission" date="2014-08" db="EMBL/GenBank/DDBJ databases">
        <title>Complete genome sequence of Corynebacterium phocae M408/89/1(T)(=DSM 44612(T)), isolated from the common seal (Phoca vitulina).</title>
        <authorList>
            <person name="Ruckert C."/>
            <person name="Albersmeier A."/>
            <person name="Winkler A."/>
            <person name="Kalinowski J."/>
        </authorList>
    </citation>
    <scope>NUCLEOTIDE SEQUENCE [LARGE SCALE GENOMIC DNA]</scope>
    <source>
        <strain evidence="2 3">M408/89/1</strain>
    </source>
</reference>
<dbReference type="PANTHER" id="PTHR33336:SF3">
    <property type="entry name" value="ABM DOMAIN-CONTAINING PROTEIN"/>
    <property type="match status" value="1"/>
</dbReference>
<proteinExistence type="predicted"/>
<dbReference type="Pfam" id="PF03992">
    <property type="entry name" value="ABM"/>
    <property type="match status" value="1"/>
</dbReference>
<keyword evidence="2" id="KW-0503">Monooxygenase</keyword>
<dbReference type="OrthoDB" id="8452260at2"/>
<dbReference type="SUPFAM" id="SSF54909">
    <property type="entry name" value="Dimeric alpha+beta barrel"/>
    <property type="match status" value="1"/>
</dbReference>
<name>A0A1L7D4F3_9CORY</name>
<dbReference type="KEGG" id="cpho:CPHO_08660"/>
<sequence>MILINVRFLVKPEHAGTFLEQTQWFADACNEEPGCLFFKFYSDPQDPHRFFLAEAFADGEDVAHVESDHFKRACEEIPKLLQETPDIINTKIPGKAEWDKLGEMEVK</sequence>
<dbReference type="Gene3D" id="3.30.70.100">
    <property type="match status" value="1"/>
</dbReference>
<dbReference type="STRING" id="161895.CPHO_08660"/>
<gene>
    <name evidence="2" type="ORF">CPHO_08660</name>
</gene>
<keyword evidence="3" id="KW-1185">Reference proteome</keyword>
<dbReference type="InterPro" id="IPR050744">
    <property type="entry name" value="AI-2_Isomerase_LsrG"/>
</dbReference>
<dbReference type="RefSeq" id="WP_075734982.1">
    <property type="nucleotide sequence ID" value="NZ_CP009249.1"/>
</dbReference>
<dbReference type="PANTHER" id="PTHR33336">
    <property type="entry name" value="QUINOL MONOOXYGENASE YGIN-RELATED"/>
    <property type="match status" value="1"/>
</dbReference>